<dbReference type="Pfam" id="PF18701">
    <property type="entry name" value="DUF5641"/>
    <property type="match status" value="1"/>
</dbReference>
<sequence>MDVQLLTRRRRYLSELLGQFWNRWKREYLVDLREHHRLANEGASVAQSVAPGDIVTEMEEGKSNRSTWKRERIAEKLGVRNKFQQDRRQTLGKGYHRRS</sequence>
<keyword evidence="4" id="KW-1185">Reference proteome</keyword>
<feature type="compositionally biased region" description="Basic and acidic residues" evidence="1">
    <location>
        <begin position="79"/>
        <end position="89"/>
    </location>
</feature>
<gene>
    <name evidence="3" type="ORF">pdam_00009980</name>
</gene>
<feature type="region of interest" description="Disordered" evidence="1">
    <location>
        <begin position="79"/>
        <end position="99"/>
    </location>
</feature>
<dbReference type="Proteomes" id="UP000275408">
    <property type="component" value="Unassembled WGS sequence"/>
</dbReference>
<evidence type="ECO:0000313" key="4">
    <source>
        <dbReference type="Proteomes" id="UP000275408"/>
    </source>
</evidence>
<protein>
    <recommendedName>
        <fullName evidence="2">DUF5641 domain-containing protein</fullName>
    </recommendedName>
</protein>
<organism evidence="3 4">
    <name type="scientific">Pocillopora damicornis</name>
    <name type="common">Cauliflower coral</name>
    <name type="synonym">Millepora damicornis</name>
    <dbReference type="NCBI Taxonomy" id="46731"/>
    <lineage>
        <taxon>Eukaryota</taxon>
        <taxon>Metazoa</taxon>
        <taxon>Cnidaria</taxon>
        <taxon>Anthozoa</taxon>
        <taxon>Hexacorallia</taxon>
        <taxon>Scleractinia</taxon>
        <taxon>Astrocoeniina</taxon>
        <taxon>Pocilloporidae</taxon>
        <taxon>Pocillopora</taxon>
    </lineage>
</organism>
<dbReference type="EMBL" id="RCHS01000400">
    <property type="protein sequence ID" value="RMX59057.1"/>
    <property type="molecule type" value="Genomic_DNA"/>
</dbReference>
<comment type="caution">
    <text evidence="3">The sequence shown here is derived from an EMBL/GenBank/DDBJ whole genome shotgun (WGS) entry which is preliminary data.</text>
</comment>
<evidence type="ECO:0000259" key="2">
    <source>
        <dbReference type="Pfam" id="PF18701"/>
    </source>
</evidence>
<name>A0A3M6UZK7_POCDA</name>
<dbReference type="AlphaFoldDB" id="A0A3M6UZK7"/>
<feature type="domain" description="DUF5641" evidence="2">
    <location>
        <begin position="11"/>
        <end position="75"/>
    </location>
</feature>
<proteinExistence type="predicted"/>
<reference evidence="3 4" key="1">
    <citation type="journal article" date="2018" name="Sci. Rep.">
        <title>Comparative analysis of the Pocillopora damicornis genome highlights role of immune system in coral evolution.</title>
        <authorList>
            <person name="Cunning R."/>
            <person name="Bay R.A."/>
            <person name="Gillette P."/>
            <person name="Baker A.C."/>
            <person name="Traylor-Knowles N."/>
        </authorList>
    </citation>
    <scope>NUCLEOTIDE SEQUENCE [LARGE SCALE GENOMIC DNA]</scope>
    <source>
        <strain evidence="3">RSMAS</strain>
        <tissue evidence="3">Whole animal</tissue>
    </source>
</reference>
<evidence type="ECO:0000256" key="1">
    <source>
        <dbReference type="SAM" id="MobiDB-lite"/>
    </source>
</evidence>
<evidence type="ECO:0000313" key="3">
    <source>
        <dbReference type="EMBL" id="RMX59057.1"/>
    </source>
</evidence>
<accession>A0A3M6UZK7</accession>
<dbReference type="InterPro" id="IPR040676">
    <property type="entry name" value="DUF5641"/>
</dbReference>